<dbReference type="RefSeq" id="WP_207683105.1">
    <property type="nucleotide sequence ID" value="NZ_CP061800.1"/>
</dbReference>
<proteinExistence type="predicted"/>
<protein>
    <submittedName>
        <fullName evidence="1">Uncharacterized protein</fullName>
    </submittedName>
</protein>
<dbReference type="KEGG" id="dmm:dnm_043080"/>
<accession>A0A975BMM3</accession>
<keyword evidence="2" id="KW-1185">Reference proteome</keyword>
<reference evidence="1" key="1">
    <citation type="journal article" date="2021" name="Microb. Physiol.">
        <title>Proteogenomic Insights into the Physiology of Marine, Sulfate-Reducing, Filamentous Desulfonema limicola and Desulfonema magnum.</title>
        <authorList>
            <person name="Schnaars V."/>
            <person name="Wohlbrand L."/>
            <person name="Scheve S."/>
            <person name="Hinrichs C."/>
            <person name="Reinhardt R."/>
            <person name="Rabus R."/>
        </authorList>
    </citation>
    <scope>NUCLEOTIDE SEQUENCE</scope>
    <source>
        <strain evidence="1">4be13</strain>
    </source>
</reference>
<evidence type="ECO:0000313" key="1">
    <source>
        <dbReference type="EMBL" id="QTA88266.1"/>
    </source>
</evidence>
<organism evidence="1 2">
    <name type="scientific">Desulfonema magnum</name>
    <dbReference type="NCBI Taxonomy" id="45655"/>
    <lineage>
        <taxon>Bacteria</taxon>
        <taxon>Pseudomonadati</taxon>
        <taxon>Thermodesulfobacteriota</taxon>
        <taxon>Desulfobacteria</taxon>
        <taxon>Desulfobacterales</taxon>
        <taxon>Desulfococcaceae</taxon>
        <taxon>Desulfonema</taxon>
    </lineage>
</organism>
<dbReference type="EMBL" id="CP061800">
    <property type="protein sequence ID" value="QTA88266.1"/>
    <property type="molecule type" value="Genomic_DNA"/>
</dbReference>
<name>A0A975BMM3_9BACT</name>
<evidence type="ECO:0000313" key="2">
    <source>
        <dbReference type="Proteomes" id="UP000663722"/>
    </source>
</evidence>
<gene>
    <name evidence="1" type="ORF">dnm_043080</name>
</gene>
<sequence length="93" mass="11016">MNQSVVSVNSEELETLIRRVIREEFVRLLQNPIRSLLEDWKQEGPNEPEGDELLLRDALDVLRKHKDNPDAWTDWEAFEEELDQEEAMNELPD</sequence>
<dbReference type="Proteomes" id="UP000663722">
    <property type="component" value="Chromosome"/>
</dbReference>
<dbReference type="AlphaFoldDB" id="A0A975BMM3"/>